<dbReference type="InterPro" id="IPR001584">
    <property type="entry name" value="Integrase_cat-core"/>
</dbReference>
<dbReference type="SUPFAM" id="SSF53098">
    <property type="entry name" value="Ribonuclease H-like"/>
    <property type="match status" value="1"/>
</dbReference>
<dbReference type="PANTHER" id="PTHR47515:SF2">
    <property type="entry name" value="INTEGRASE CORE DOMAIN PROTEIN"/>
    <property type="match status" value="1"/>
</dbReference>
<dbReference type="PANTHER" id="PTHR47515">
    <property type="entry name" value="LOW CALCIUM RESPONSE LOCUS PROTEIN T"/>
    <property type="match status" value="1"/>
</dbReference>
<evidence type="ECO:0000313" key="3">
    <source>
        <dbReference type="EMBL" id="SEG71689.1"/>
    </source>
</evidence>
<feature type="region of interest" description="Disordered" evidence="1">
    <location>
        <begin position="242"/>
        <end position="271"/>
    </location>
</feature>
<gene>
    <name evidence="3" type="ORF">SAMN05421819_4513</name>
</gene>
<dbReference type="Gene3D" id="1.10.10.10">
    <property type="entry name" value="Winged helix-like DNA-binding domain superfamily/Winged helix DNA-binding domain"/>
    <property type="match status" value="1"/>
</dbReference>
<dbReference type="GO" id="GO:0003676">
    <property type="term" value="F:nucleic acid binding"/>
    <property type="evidence" value="ECO:0007669"/>
    <property type="project" value="InterPro"/>
</dbReference>
<dbReference type="OrthoDB" id="102807at2"/>
<proteinExistence type="predicted"/>
<feature type="domain" description="Integrase catalytic" evidence="2">
    <location>
        <begin position="139"/>
        <end position="306"/>
    </location>
</feature>
<protein>
    <submittedName>
        <fullName evidence="3">Transposase InsO and inactivated derivatives</fullName>
    </submittedName>
</protein>
<dbReference type="InterPro" id="IPR036388">
    <property type="entry name" value="WH-like_DNA-bd_sf"/>
</dbReference>
<dbReference type="Pfam" id="PF13565">
    <property type="entry name" value="HTH_32"/>
    <property type="match status" value="1"/>
</dbReference>
<dbReference type="InterPro" id="IPR009057">
    <property type="entry name" value="Homeodomain-like_sf"/>
</dbReference>
<name>A0A1H6CF91_9BACT</name>
<dbReference type="PROSITE" id="PS50994">
    <property type="entry name" value="INTEGRASE"/>
    <property type="match status" value="1"/>
</dbReference>
<organism evidence="3 4">
    <name type="scientific">Bryocella elongata</name>
    <dbReference type="NCBI Taxonomy" id="863522"/>
    <lineage>
        <taxon>Bacteria</taxon>
        <taxon>Pseudomonadati</taxon>
        <taxon>Acidobacteriota</taxon>
        <taxon>Terriglobia</taxon>
        <taxon>Terriglobales</taxon>
        <taxon>Acidobacteriaceae</taxon>
        <taxon>Bryocella</taxon>
    </lineage>
</organism>
<dbReference type="Gene3D" id="3.30.420.10">
    <property type="entry name" value="Ribonuclease H-like superfamily/Ribonuclease H"/>
    <property type="match status" value="1"/>
</dbReference>
<evidence type="ECO:0000256" key="1">
    <source>
        <dbReference type="SAM" id="MobiDB-lite"/>
    </source>
</evidence>
<dbReference type="SUPFAM" id="SSF46689">
    <property type="entry name" value="Homeodomain-like"/>
    <property type="match status" value="1"/>
</dbReference>
<accession>A0A1H6CF91</accession>
<dbReference type="Pfam" id="PF13683">
    <property type="entry name" value="rve_3"/>
    <property type="match status" value="1"/>
</dbReference>
<dbReference type="Proteomes" id="UP000236728">
    <property type="component" value="Unassembled WGS sequence"/>
</dbReference>
<dbReference type="InterPro" id="IPR036397">
    <property type="entry name" value="RNaseH_sf"/>
</dbReference>
<evidence type="ECO:0000259" key="2">
    <source>
        <dbReference type="PROSITE" id="PS50994"/>
    </source>
</evidence>
<dbReference type="RefSeq" id="WP_103935344.1">
    <property type="nucleotide sequence ID" value="NZ_FNVA01000010.1"/>
</dbReference>
<dbReference type="NCBIfam" id="NF033577">
    <property type="entry name" value="transpos_IS481"/>
    <property type="match status" value="1"/>
</dbReference>
<evidence type="ECO:0000313" key="4">
    <source>
        <dbReference type="Proteomes" id="UP000236728"/>
    </source>
</evidence>
<feature type="compositionally biased region" description="Polar residues" evidence="1">
    <location>
        <begin position="260"/>
        <end position="271"/>
    </location>
</feature>
<dbReference type="AlphaFoldDB" id="A0A1H6CF91"/>
<keyword evidence="4" id="KW-1185">Reference proteome</keyword>
<sequence length="386" mass="44988">MSWKESRVVDQRLQFLSSYQKEEMSLTDLCHEYGISRPTAYKWIKRYNEVGPEGLLDLSRRPRSCSHATPEELVNEVLALRKRFPSWGARKLKARLERMNPNVAWPAASTIGEILRRSGLTNPVRKRRRTTPYSQPFSEVTAPNQLWCMDFKGWFRTGDGQRCDPFTITDSYSRYLIRCQAITRMDTAHVRAICEAAMREFGVPERIRTDNGAPFSGTGILGLSRLSLEWHRLGILHERIQPGKPQQNGRHERMHRTLKQDTTNPSAKTISAQQKRFDEFRRVYNHERPHEALNHETPGSLYVPSTRLLPRYTKAHTYPSHFQTRRVNDAGDISWHKSRVFISEVFRGEDIGLEKIEQDFYKVHFCNLEVGEFDVSDLRFRPGLRA</sequence>
<reference evidence="3 4" key="1">
    <citation type="submission" date="2016-10" db="EMBL/GenBank/DDBJ databases">
        <authorList>
            <person name="de Groot N.N."/>
        </authorList>
    </citation>
    <scope>NUCLEOTIDE SEQUENCE [LARGE SCALE GENOMIC DNA]</scope>
    <source>
        <strain evidence="3 4">DSM 22489</strain>
    </source>
</reference>
<dbReference type="GO" id="GO:0015074">
    <property type="term" value="P:DNA integration"/>
    <property type="evidence" value="ECO:0007669"/>
    <property type="project" value="InterPro"/>
</dbReference>
<dbReference type="InterPro" id="IPR047656">
    <property type="entry name" value="IS481-like_transpos"/>
</dbReference>
<dbReference type="InterPro" id="IPR012337">
    <property type="entry name" value="RNaseH-like_sf"/>
</dbReference>
<dbReference type="EMBL" id="FNVA01000010">
    <property type="protein sequence ID" value="SEG71689.1"/>
    <property type="molecule type" value="Genomic_DNA"/>
</dbReference>